<dbReference type="PANTHER" id="PTHR47811">
    <property type="entry name" value="TRNA PSEUDOURIDINE SYNTHASE D"/>
    <property type="match status" value="1"/>
</dbReference>
<protein>
    <recommendedName>
        <fullName evidence="4">tRNA pseudouridine synthase D</fullName>
        <ecNumber evidence="4">5.4.99.27</ecNumber>
    </recommendedName>
    <alternativeName>
        <fullName evidence="4">tRNA pseudouridine(13) synthase</fullName>
    </alternativeName>
    <alternativeName>
        <fullName evidence="4">tRNA pseudouridylate synthase D</fullName>
    </alternativeName>
    <alternativeName>
        <fullName evidence="4">tRNA-uridine isomerase D</fullName>
    </alternativeName>
</protein>
<dbReference type="PROSITE" id="PS01268">
    <property type="entry name" value="UPF0024"/>
    <property type="match status" value="1"/>
</dbReference>
<dbReference type="Gene3D" id="3.30.2350.20">
    <property type="entry name" value="TruD, catalytic domain"/>
    <property type="match status" value="1"/>
</dbReference>
<dbReference type="Gene3D" id="3.30.2340.10">
    <property type="entry name" value="TruD, insertion domain"/>
    <property type="match status" value="1"/>
</dbReference>
<feature type="active site" description="Nucleophile" evidence="4">
    <location>
        <position position="85"/>
    </location>
</feature>
<dbReference type="InterPro" id="IPR042214">
    <property type="entry name" value="TruD_catalytic"/>
</dbReference>
<dbReference type="PANTHER" id="PTHR47811:SF1">
    <property type="entry name" value="TRNA PSEUDOURIDINE SYNTHASE D"/>
    <property type="match status" value="1"/>
</dbReference>
<dbReference type="PROSITE" id="PS50984">
    <property type="entry name" value="TRUD"/>
    <property type="match status" value="1"/>
</dbReference>
<evidence type="ECO:0000313" key="6">
    <source>
        <dbReference type="EMBL" id="CAH0990689.1"/>
    </source>
</evidence>
<name>A0ABN8EE24_9GAMM</name>
<comment type="catalytic activity">
    <reaction evidence="4">
        <text>uridine(13) in tRNA = pseudouridine(13) in tRNA</text>
        <dbReference type="Rhea" id="RHEA:42540"/>
        <dbReference type="Rhea" id="RHEA-COMP:10105"/>
        <dbReference type="Rhea" id="RHEA-COMP:10106"/>
        <dbReference type="ChEBI" id="CHEBI:65314"/>
        <dbReference type="ChEBI" id="CHEBI:65315"/>
        <dbReference type="EC" id="5.4.99.27"/>
    </reaction>
</comment>
<organism evidence="6 7">
    <name type="scientific">Sinobacterium norvegicum</name>
    <dbReference type="NCBI Taxonomy" id="1641715"/>
    <lineage>
        <taxon>Bacteria</taxon>
        <taxon>Pseudomonadati</taxon>
        <taxon>Pseudomonadota</taxon>
        <taxon>Gammaproteobacteria</taxon>
        <taxon>Cellvibrionales</taxon>
        <taxon>Spongiibacteraceae</taxon>
        <taxon>Sinobacterium</taxon>
    </lineage>
</organism>
<keyword evidence="7" id="KW-1185">Reference proteome</keyword>
<comment type="similarity">
    <text evidence="1 4">Belongs to the pseudouridine synthase TruD family.</text>
</comment>
<dbReference type="Pfam" id="PF01142">
    <property type="entry name" value="TruD"/>
    <property type="match status" value="2"/>
</dbReference>
<evidence type="ECO:0000256" key="2">
    <source>
        <dbReference type="ARBA" id="ARBA00022694"/>
    </source>
</evidence>
<evidence type="ECO:0000256" key="4">
    <source>
        <dbReference type="HAMAP-Rule" id="MF_01082"/>
    </source>
</evidence>
<dbReference type="RefSeq" id="WP_237443369.1">
    <property type="nucleotide sequence ID" value="NZ_CAKLPX010000001.1"/>
</dbReference>
<dbReference type="EC" id="5.4.99.27" evidence="4"/>
<gene>
    <name evidence="4 6" type="primary">truD</name>
    <name evidence="6" type="ORF">SIN8267_00783</name>
</gene>
<dbReference type="InterPro" id="IPR043165">
    <property type="entry name" value="TruD_insert_sf"/>
</dbReference>
<dbReference type="GO" id="GO:0160150">
    <property type="term" value="F:tRNA pseudouridine(13) synthase activity"/>
    <property type="evidence" value="ECO:0007669"/>
    <property type="project" value="UniProtKB-EC"/>
</dbReference>
<dbReference type="SUPFAM" id="SSF55120">
    <property type="entry name" value="Pseudouridine synthase"/>
    <property type="match status" value="1"/>
</dbReference>
<keyword evidence="3 4" id="KW-0413">Isomerase</keyword>
<evidence type="ECO:0000313" key="7">
    <source>
        <dbReference type="Proteomes" id="UP000838100"/>
    </source>
</evidence>
<feature type="domain" description="TRUD" evidence="5">
    <location>
        <begin position="161"/>
        <end position="306"/>
    </location>
</feature>
<keyword evidence="2 4" id="KW-0819">tRNA processing</keyword>
<evidence type="ECO:0000259" key="5">
    <source>
        <dbReference type="PROSITE" id="PS50984"/>
    </source>
</evidence>
<dbReference type="HAMAP" id="MF_01082">
    <property type="entry name" value="TruD"/>
    <property type="match status" value="1"/>
</dbReference>
<dbReference type="InterPro" id="IPR001656">
    <property type="entry name" value="PsdUridine_synth_TruD"/>
</dbReference>
<proteinExistence type="inferred from homology"/>
<dbReference type="InterPro" id="IPR050170">
    <property type="entry name" value="TruD_pseudoU_synthase"/>
</dbReference>
<dbReference type="Proteomes" id="UP000838100">
    <property type="component" value="Unassembled WGS sequence"/>
</dbReference>
<sequence length="346" mass="39049">MDNPLIDFSQAFEFAYGGPSINGDFKSTFEDFIVEEELGYELSGEGEHLYLYIQKRNQNTGFLQQRLAEYFSVPEKQVSYCGLKDRHAVTRQWFGIHLPGKYDVDLSHFADDDTAILKARRHNKKLRIGAHQCNRFIIRLRNISGDLVRLEQQLSTIANCGVPNYFGAQRFGRDRGNLPLAVDLFAGKKLKRRLRSLAISSARSYLFNLVLSERVRLNNWRQWQDGDVASLAGSNSFFVPERLDDTLLARLDSHDVELSAPLWGRGSNPASGKVAEWEQAVVAPYGLLTAGLEKIGLEQQRRAMTMVAQQLTWSIEGQDLTLSFSLESGCFATALIRELLVSAKPL</sequence>
<accession>A0ABN8EE24</accession>
<dbReference type="CDD" id="cd02575">
    <property type="entry name" value="PseudoU_synth_EcTruD"/>
    <property type="match status" value="1"/>
</dbReference>
<comment type="function">
    <text evidence="4">Responsible for synthesis of pseudouridine from uracil-13 in transfer RNAs.</text>
</comment>
<comment type="caution">
    <text evidence="6">The sequence shown here is derived from an EMBL/GenBank/DDBJ whole genome shotgun (WGS) entry which is preliminary data.</text>
</comment>
<evidence type="ECO:0000256" key="3">
    <source>
        <dbReference type="ARBA" id="ARBA00023235"/>
    </source>
</evidence>
<dbReference type="InterPro" id="IPR020103">
    <property type="entry name" value="PsdUridine_synth_cat_dom_sf"/>
</dbReference>
<reference evidence="6" key="1">
    <citation type="submission" date="2021-12" db="EMBL/GenBank/DDBJ databases">
        <authorList>
            <person name="Rodrigo-Torres L."/>
            <person name="Arahal R. D."/>
            <person name="Lucena T."/>
        </authorList>
    </citation>
    <scope>NUCLEOTIDE SEQUENCE</scope>
    <source>
        <strain evidence="6">CECT 8267</strain>
    </source>
</reference>
<evidence type="ECO:0000256" key="1">
    <source>
        <dbReference type="ARBA" id="ARBA00007953"/>
    </source>
</evidence>
<dbReference type="EMBL" id="CAKLPX010000001">
    <property type="protein sequence ID" value="CAH0990689.1"/>
    <property type="molecule type" value="Genomic_DNA"/>
</dbReference>
<dbReference type="InterPro" id="IPR011760">
    <property type="entry name" value="PsdUridine_synth_TruD_insert"/>
</dbReference>
<dbReference type="InterPro" id="IPR020119">
    <property type="entry name" value="PsdUridine_synth_TruD_CS"/>
</dbReference>